<comment type="function">
    <text evidence="9">Component of the signal peptidase complex (SPC) which catalyzes the cleavage of N-terminal signal sequences from nascent proteins as they are translocated into the lumen of the endoplasmic reticulum. Dispensable for SPC enzymatic activity.</text>
</comment>
<gene>
    <name evidence="11" type="ORF">CAUJ_LOCUS253</name>
</gene>
<proteinExistence type="inferred from homology"/>
<accession>A0A8S1GMM0</accession>
<evidence type="ECO:0000256" key="10">
    <source>
        <dbReference type="SAM" id="Phobius"/>
    </source>
</evidence>
<sequence>MDGLIAMLPAPIQKLSTHHDYQGQLIAERTFQVIMVLGGIIGFVVGFYTQQLSNGIFVVIGSAIFSALIVLPPWPFLFRKNPIQWQPVQPKEESKKKK</sequence>
<keyword evidence="4 10" id="KW-0812">Transmembrane</keyword>
<comment type="similarity">
    <text evidence="2">Belongs to the SPCS1 family.</text>
</comment>
<evidence type="ECO:0000256" key="2">
    <source>
        <dbReference type="ARBA" id="ARBA00005245"/>
    </source>
</evidence>
<dbReference type="PANTHER" id="PTHR13202:SF0">
    <property type="entry name" value="SIGNAL PEPTIDASE COMPLEX SUBUNIT 1"/>
    <property type="match status" value="1"/>
</dbReference>
<dbReference type="Pfam" id="PF06645">
    <property type="entry name" value="SPC12"/>
    <property type="match status" value="1"/>
</dbReference>
<evidence type="ECO:0000256" key="4">
    <source>
        <dbReference type="ARBA" id="ARBA00022692"/>
    </source>
</evidence>
<evidence type="ECO:0000256" key="7">
    <source>
        <dbReference type="ARBA" id="ARBA00023136"/>
    </source>
</evidence>
<dbReference type="Proteomes" id="UP000835052">
    <property type="component" value="Unassembled WGS sequence"/>
</dbReference>
<comment type="caution">
    <text evidence="11">The sequence shown here is derived from an EMBL/GenBank/DDBJ whole genome shotgun (WGS) entry which is preliminary data.</text>
</comment>
<evidence type="ECO:0000256" key="3">
    <source>
        <dbReference type="ARBA" id="ARBA00017059"/>
    </source>
</evidence>
<reference evidence="11" key="1">
    <citation type="submission" date="2020-10" db="EMBL/GenBank/DDBJ databases">
        <authorList>
            <person name="Kikuchi T."/>
        </authorList>
    </citation>
    <scope>NUCLEOTIDE SEQUENCE</scope>
    <source>
        <strain evidence="11">NKZ352</strain>
    </source>
</reference>
<keyword evidence="5" id="KW-0256">Endoplasmic reticulum</keyword>
<organism evidence="11 12">
    <name type="scientific">Caenorhabditis auriculariae</name>
    <dbReference type="NCBI Taxonomy" id="2777116"/>
    <lineage>
        <taxon>Eukaryota</taxon>
        <taxon>Metazoa</taxon>
        <taxon>Ecdysozoa</taxon>
        <taxon>Nematoda</taxon>
        <taxon>Chromadorea</taxon>
        <taxon>Rhabditida</taxon>
        <taxon>Rhabditina</taxon>
        <taxon>Rhabditomorpha</taxon>
        <taxon>Rhabditoidea</taxon>
        <taxon>Rhabditidae</taxon>
        <taxon>Peloderinae</taxon>
        <taxon>Caenorhabditis</taxon>
    </lineage>
</organism>
<evidence type="ECO:0000256" key="9">
    <source>
        <dbReference type="ARBA" id="ARBA00045204"/>
    </source>
</evidence>
<evidence type="ECO:0000313" key="12">
    <source>
        <dbReference type="Proteomes" id="UP000835052"/>
    </source>
</evidence>
<evidence type="ECO:0000256" key="1">
    <source>
        <dbReference type="ARBA" id="ARBA00004477"/>
    </source>
</evidence>
<protein>
    <recommendedName>
        <fullName evidence="3">Signal peptidase complex subunit 1</fullName>
    </recommendedName>
    <alternativeName>
        <fullName evidence="8">Microsomal signal peptidase 12 kDa subunit</fullName>
    </alternativeName>
</protein>
<dbReference type="GO" id="GO:0045047">
    <property type="term" value="P:protein targeting to ER"/>
    <property type="evidence" value="ECO:0007669"/>
    <property type="project" value="TreeGrafter"/>
</dbReference>
<feature type="transmembrane region" description="Helical" evidence="10">
    <location>
        <begin position="31"/>
        <end position="49"/>
    </location>
</feature>
<comment type="subcellular location">
    <subcellularLocation>
        <location evidence="1">Endoplasmic reticulum membrane</location>
        <topology evidence="1">Multi-pass membrane protein</topology>
    </subcellularLocation>
</comment>
<name>A0A8S1GMM0_9PELO</name>
<evidence type="ECO:0000256" key="8">
    <source>
        <dbReference type="ARBA" id="ARBA00032913"/>
    </source>
</evidence>
<dbReference type="InterPro" id="IPR009542">
    <property type="entry name" value="Spc1/SPCS1"/>
</dbReference>
<dbReference type="GO" id="GO:0005787">
    <property type="term" value="C:signal peptidase complex"/>
    <property type="evidence" value="ECO:0007669"/>
    <property type="project" value="InterPro"/>
</dbReference>
<dbReference type="EMBL" id="CAJGYM010000001">
    <property type="protein sequence ID" value="CAD6184334.1"/>
    <property type="molecule type" value="Genomic_DNA"/>
</dbReference>
<keyword evidence="7 10" id="KW-0472">Membrane</keyword>
<evidence type="ECO:0000313" key="11">
    <source>
        <dbReference type="EMBL" id="CAD6184334.1"/>
    </source>
</evidence>
<dbReference type="AlphaFoldDB" id="A0A8S1GMM0"/>
<dbReference type="OrthoDB" id="263893at2759"/>
<dbReference type="GO" id="GO:0006465">
    <property type="term" value="P:signal peptide processing"/>
    <property type="evidence" value="ECO:0007669"/>
    <property type="project" value="InterPro"/>
</dbReference>
<keyword evidence="12" id="KW-1185">Reference proteome</keyword>
<keyword evidence="6 10" id="KW-1133">Transmembrane helix</keyword>
<feature type="transmembrane region" description="Helical" evidence="10">
    <location>
        <begin position="55"/>
        <end position="77"/>
    </location>
</feature>
<dbReference type="PANTHER" id="PTHR13202">
    <property type="entry name" value="MICROSOMAL SIGNAL PEPTIDASE 12 KDA SUBUNIT"/>
    <property type="match status" value="1"/>
</dbReference>
<evidence type="ECO:0000256" key="5">
    <source>
        <dbReference type="ARBA" id="ARBA00022824"/>
    </source>
</evidence>
<evidence type="ECO:0000256" key="6">
    <source>
        <dbReference type="ARBA" id="ARBA00022989"/>
    </source>
</evidence>